<dbReference type="InterPro" id="IPR008658">
    <property type="entry name" value="KAP3"/>
</dbReference>
<dbReference type="SUPFAM" id="SSF48371">
    <property type="entry name" value="ARM repeat"/>
    <property type="match status" value="1"/>
</dbReference>
<dbReference type="InterPro" id="IPR036249">
    <property type="entry name" value="Thioredoxin-like_sf"/>
</dbReference>
<feature type="compositionally biased region" description="Basic and acidic residues" evidence="3">
    <location>
        <begin position="40"/>
        <end position="60"/>
    </location>
</feature>
<protein>
    <recommendedName>
        <fullName evidence="4">Phosducin domain-containing protein</fullName>
    </recommendedName>
</protein>
<proteinExistence type="inferred from homology"/>
<feature type="domain" description="Phosducin" evidence="4">
    <location>
        <begin position="7"/>
        <end position="174"/>
    </location>
</feature>
<dbReference type="Gene3D" id="1.10.168.10">
    <property type="entry name" value="Phosducin, domain 2"/>
    <property type="match status" value="2"/>
</dbReference>
<comment type="similarity">
    <text evidence="1">Belongs to the phosducin family.</text>
</comment>
<organism evidence="5 6">
    <name type="scientific">Goodea atripinnis</name>
    <dbReference type="NCBI Taxonomy" id="208336"/>
    <lineage>
        <taxon>Eukaryota</taxon>
        <taxon>Metazoa</taxon>
        <taxon>Chordata</taxon>
        <taxon>Craniata</taxon>
        <taxon>Vertebrata</taxon>
        <taxon>Euteleostomi</taxon>
        <taxon>Actinopterygii</taxon>
        <taxon>Neopterygii</taxon>
        <taxon>Teleostei</taxon>
        <taxon>Neoteleostei</taxon>
        <taxon>Acanthomorphata</taxon>
        <taxon>Ovalentaria</taxon>
        <taxon>Atherinomorphae</taxon>
        <taxon>Cyprinodontiformes</taxon>
        <taxon>Goodeidae</taxon>
        <taxon>Goodea</taxon>
    </lineage>
</organism>
<keyword evidence="6" id="KW-1185">Reference proteome</keyword>
<evidence type="ECO:0000256" key="1">
    <source>
        <dbReference type="ARBA" id="ARBA00009686"/>
    </source>
</evidence>
<dbReference type="EMBL" id="JAHRIO010020830">
    <property type="protein sequence ID" value="MEQ2165035.1"/>
    <property type="molecule type" value="Genomic_DNA"/>
</dbReference>
<evidence type="ECO:0000256" key="2">
    <source>
        <dbReference type="ARBA" id="ARBA00023305"/>
    </source>
</evidence>
<dbReference type="InterPro" id="IPR023196">
    <property type="entry name" value="Phosducin_N_dom_sf"/>
</dbReference>
<dbReference type="PANTHER" id="PTHR15605">
    <property type="entry name" value="KINESIN-ASSOCIATED PROTEINS"/>
    <property type="match status" value="1"/>
</dbReference>
<comment type="caution">
    <text evidence="5">The sequence shown here is derived from an EMBL/GenBank/DDBJ whole genome shotgun (WGS) entry which is preliminary data.</text>
</comment>
<gene>
    <name evidence="5" type="ORF">GOODEAATRI_012847</name>
</gene>
<dbReference type="CDD" id="cd02987">
    <property type="entry name" value="Phd_like_Phd"/>
    <property type="match status" value="1"/>
</dbReference>
<evidence type="ECO:0000256" key="3">
    <source>
        <dbReference type="SAM" id="MobiDB-lite"/>
    </source>
</evidence>
<sequence length="619" mass="71357">MSSVNQEEEELPANHTGPKGVINDWRRYKLDSVDQTVPQKKRELLRQMSNPRDDDKERQNRKMSAQEYELIQEEDERCLKRYRKQCMQEMHERLSFGPKFECVHELESGEAFLEVIEKEHRLTLVVVHIYQHGVKGCEQMNSCLDCLAAEYPTVKFCRIDAVATGAAERFSSEVSQCKSIRVKSLCPTTDVAALARKVVEECKLIPASRLPQVEHLLYYLQNRKSSPVEGKVSLYLLLNLAEDTRTELKMRNKNIVGLLVRVLERDDEELLVLVVSFLKKLSIFLENKNDMAELDTVERLARLVPCDHEDLLNLTLRLLLNLSFDSGLRAKMMERTMSQNHVLRHAGDESNRQVVMRILYHVSMDDRFRGMFVYTDCIPQLMQMLYDHGGEDIEAELISICINLAANKMNAQLMCEGVFPTSDMNFLPSFQDYVGDLAAEIRTEEEEEWVLECLGTLANLTIPDLDWELVLKEYNLVPFLKDKLKPGSAEDDLILEVVIMIGTVSIDDACAVIWPMMCFCFAARQEDDEFVCQIVYVFYQMVFHQATRDVIIKDTRFCGFSLTFPVEAPAYLIDLMHDKNTEIRKVDVNDVFDQTSSSTGRPATAYGFRPDEQPFYQYS</sequence>
<dbReference type="SUPFAM" id="SSF52833">
    <property type="entry name" value="Thioredoxin-like"/>
    <property type="match status" value="1"/>
</dbReference>
<dbReference type="PANTHER" id="PTHR15605:SF2">
    <property type="entry name" value="KINESIN-ASSOCIATED PROTEIN 3"/>
    <property type="match status" value="1"/>
</dbReference>
<dbReference type="Gene3D" id="1.25.10.10">
    <property type="entry name" value="Leucine-rich Repeat Variant"/>
    <property type="match status" value="1"/>
</dbReference>
<evidence type="ECO:0000313" key="5">
    <source>
        <dbReference type="EMBL" id="MEQ2165035.1"/>
    </source>
</evidence>
<dbReference type="InterPro" id="IPR016024">
    <property type="entry name" value="ARM-type_fold"/>
</dbReference>
<dbReference type="Pfam" id="PF02114">
    <property type="entry name" value="Phosducin"/>
    <property type="match status" value="1"/>
</dbReference>
<feature type="region of interest" description="Disordered" evidence="3">
    <location>
        <begin position="1"/>
        <end position="65"/>
    </location>
</feature>
<evidence type="ECO:0000313" key="6">
    <source>
        <dbReference type="Proteomes" id="UP001476798"/>
    </source>
</evidence>
<keyword evidence="2" id="KW-0716">Sensory transduction</keyword>
<accession>A0ABV0N0W8</accession>
<dbReference type="Proteomes" id="UP001476798">
    <property type="component" value="Unassembled WGS sequence"/>
</dbReference>
<dbReference type="InterPro" id="IPR024253">
    <property type="entry name" value="Phosducin_thioredoxin-like_dom"/>
</dbReference>
<dbReference type="PRINTS" id="PR00677">
    <property type="entry name" value="PHOSDUCIN"/>
</dbReference>
<evidence type="ECO:0000259" key="4">
    <source>
        <dbReference type="Pfam" id="PF02114"/>
    </source>
</evidence>
<feature type="compositionally biased region" description="Acidic residues" evidence="3">
    <location>
        <begin position="1"/>
        <end position="11"/>
    </location>
</feature>
<dbReference type="SMART" id="SM01297">
    <property type="entry name" value="KAP"/>
    <property type="match status" value="1"/>
</dbReference>
<keyword evidence="2" id="KW-0844">Vision</keyword>
<reference evidence="5 6" key="1">
    <citation type="submission" date="2021-06" db="EMBL/GenBank/DDBJ databases">
        <authorList>
            <person name="Palmer J.M."/>
        </authorList>
    </citation>
    <scope>NUCLEOTIDE SEQUENCE [LARGE SCALE GENOMIC DNA]</scope>
    <source>
        <strain evidence="5 6">GA_2019</strain>
        <tissue evidence="5">Muscle</tissue>
    </source>
</reference>
<dbReference type="Gene3D" id="3.40.30.10">
    <property type="entry name" value="Glutaredoxin"/>
    <property type="match status" value="1"/>
</dbReference>
<dbReference type="InterPro" id="IPR011989">
    <property type="entry name" value="ARM-like"/>
</dbReference>
<name>A0ABV0N0W8_9TELE</name>
<dbReference type="Pfam" id="PF05804">
    <property type="entry name" value="KAP"/>
    <property type="match status" value="2"/>
</dbReference>
<dbReference type="InterPro" id="IPR001200">
    <property type="entry name" value="Phosducin"/>
</dbReference>